<dbReference type="HAMAP" id="MF_01966">
    <property type="entry name" value="NADHX_epimerase"/>
    <property type="match status" value="1"/>
</dbReference>
<keyword evidence="11 18" id="KW-0413">Isomerase</keyword>
<comment type="catalytic activity">
    <reaction evidence="1 18 19">
        <text>(6R)-NADHX = (6S)-NADHX</text>
        <dbReference type="Rhea" id="RHEA:32215"/>
        <dbReference type="ChEBI" id="CHEBI:64074"/>
        <dbReference type="ChEBI" id="CHEBI:64075"/>
        <dbReference type="EC" id="5.1.99.6"/>
    </reaction>
</comment>
<evidence type="ECO:0000256" key="16">
    <source>
        <dbReference type="ARBA" id="ARBA00049209"/>
    </source>
</evidence>
<dbReference type="InterPro" id="IPR030677">
    <property type="entry name" value="Nnr"/>
</dbReference>
<evidence type="ECO:0000256" key="5">
    <source>
        <dbReference type="ARBA" id="ARBA00022723"/>
    </source>
</evidence>
<comment type="cofactor">
    <cofactor evidence="17">
        <name>Mg(2+)</name>
        <dbReference type="ChEBI" id="CHEBI:18420"/>
    </cofactor>
</comment>
<feature type="binding site" evidence="17">
    <location>
        <position position="397"/>
    </location>
    <ligand>
        <name>(6S)-NADPHX</name>
        <dbReference type="ChEBI" id="CHEBI:64076"/>
    </ligand>
</feature>
<dbReference type="InterPro" id="IPR004443">
    <property type="entry name" value="YjeF_N_dom"/>
</dbReference>
<feature type="binding site" evidence="18">
    <location>
        <position position="171"/>
    </location>
    <ligand>
        <name>(6S)-NADPHX</name>
        <dbReference type="ChEBI" id="CHEBI:64076"/>
    </ligand>
</feature>
<organism evidence="22">
    <name type="scientific">Caldimicrobium thiodismutans</name>
    <dbReference type="NCBI Taxonomy" id="1653476"/>
    <lineage>
        <taxon>Bacteria</taxon>
        <taxon>Pseudomonadati</taxon>
        <taxon>Thermodesulfobacteriota</taxon>
        <taxon>Thermodesulfobacteria</taxon>
        <taxon>Thermodesulfobacteriales</taxon>
        <taxon>Thermodesulfobacteriaceae</taxon>
        <taxon>Caldimicrobium</taxon>
    </lineage>
</organism>
<dbReference type="CDD" id="cd01171">
    <property type="entry name" value="YXKO-related"/>
    <property type="match status" value="1"/>
</dbReference>
<dbReference type="GO" id="GO:0046496">
    <property type="term" value="P:nicotinamide nucleotide metabolic process"/>
    <property type="evidence" value="ECO:0007669"/>
    <property type="project" value="UniProtKB-UniRule"/>
</dbReference>
<dbReference type="EC" id="5.1.99.6" evidence="19"/>
<name>A0A832GMN4_9BACT</name>
<feature type="binding site" evidence="17">
    <location>
        <position position="463"/>
    </location>
    <ligand>
        <name>AMP</name>
        <dbReference type="ChEBI" id="CHEBI:456215"/>
    </ligand>
</feature>
<keyword evidence="8 17" id="KW-0521">NADP</keyword>
<dbReference type="EMBL" id="DSZU01000063">
    <property type="protein sequence ID" value="HGV55170.1"/>
    <property type="molecule type" value="Genomic_DNA"/>
</dbReference>
<comment type="catalytic activity">
    <reaction evidence="15 17 19">
        <text>(6S)-NADHX + ADP = AMP + phosphate + NADH + H(+)</text>
        <dbReference type="Rhea" id="RHEA:32223"/>
        <dbReference type="ChEBI" id="CHEBI:15378"/>
        <dbReference type="ChEBI" id="CHEBI:43474"/>
        <dbReference type="ChEBI" id="CHEBI:57945"/>
        <dbReference type="ChEBI" id="CHEBI:64074"/>
        <dbReference type="ChEBI" id="CHEBI:456215"/>
        <dbReference type="ChEBI" id="CHEBI:456216"/>
        <dbReference type="EC" id="4.2.1.136"/>
    </reaction>
</comment>
<sequence length="527" mass="56716">MSELFVATAKEMQSLDNFVIEKVGILPEILMERAGHGVAETIRELFPISEGAKALILCGPGNNGGDGFVCARYLWNWGYEVEVLLFSSEERYRGEAKRNLDILRGLGVPISPLKDLSELEEFFKYLKPTIVVDALFGTGLTRPLSGLFEETVSFLNEVRSKSPFLKIISIDIPSGVSADTGQILGVAVKADYTVTFECLKAGHLFYPGKGFAGEVKVVSLGYPWRFIKEATDLVPQRTLLNERVASALFKPRKGYYHKGKAGHVLVLAGSQGKSGAAYLTALGALRGGAGLVTLASPRSLQPFYCTLLPEALTLGLPEREGEVSEEALELLWKALEGKRVLVIGPGFGLGAGPQRVLWAILEKAQIPLVLDADALTLLSKEPERLKRYRETKIICPHPGEAARLLGITTQEVLKDLLGSLQKLVDLTGAVVALKGPHTLIGDPSGKIYISSIDEPSLAQGGMGDVLTGLIGALLSQGYEALTATALAVYLHGASGQSLHKDKGPLGLLASEIANHIPQILKRWESNS</sequence>
<evidence type="ECO:0000259" key="21">
    <source>
        <dbReference type="PROSITE" id="PS51385"/>
    </source>
</evidence>
<proteinExistence type="inferred from homology"/>
<dbReference type="InterPro" id="IPR036652">
    <property type="entry name" value="YjeF_N_dom_sf"/>
</dbReference>
<dbReference type="GO" id="GO:0005524">
    <property type="term" value="F:ATP binding"/>
    <property type="evidence" value="ECO:0007669"/>
    <property type="project" value="UniProtKB-UniRule"/>
</dbReference>
<gene>
    <name evidence="17" type="primary">nnrD</name>
    <name evidence="18" type="synonym">nnrE</name>
    <name evidence="22" type="ORF">ENT73_03685</name>
</gene>
<evidence type="ECO:0000256" key="14">
    <source>
        <dbReference type="ARBA" id="ARBA00025153"/>
    </source>
</evidence>
<dbReference type="AlphaFoldDB" id="A0A832GMN4"/>
<evidence type="ECO:0000256" key="13">
    <source>
        <dbReference type="ARBA" id="ARBA00023268"/>
    </source>
</evidence>
<comment type="caution">
    <text evidence="18">Lacks conserved residue(s) required for the propagation of feature annotation.</text>
</comment>
<keyword evidence="12 17" id="KW-0456">Lyase</keyword>
<keyword evidence="7 17" id="KW-0067">ATP-binding</keyword>
<evidence type="ECO:0000256" key="3">
    <source>
        <dbReference type="ARBA" id="ARBA00006001"/>
    </source>
</evidence>
<dbReference type="Gene3D" id="3.40.1190.20">
    <property type="match status" value="1"/>
</dbReference>
<dbReference type="EC" id="4.2.1.136" evidence="19"/>
<keyword evidence="9 18" id="KW-0630">Potassium</keyword>
<evidence type="ECO:0000256" key="1">
    <source>
        <dbReference type="ARBA" id="ARBA00000013"/>
    </source>
</evidence>
<keyword evidence="5 18" id="KW-0479">Metal-binding</keyword>
<comment type="caution">
    <text evidence="22">The sequence shown here is derived from an EMBL/GenBank/DDBJ whole genome shotgun (WGS) entry which is preliminary data.</text>
</comment>
<feature type="binding site" evidence="18">
    <location>
        <position position="133"/>
    </location>
    <ligand>
        <name>K(+)</name>
        <dbReference type="ChEBI" id="CHEBI:29103"/>
    </ligand>
</feature>
<protein>
    <recommendedName>
        <fullName evidence="19">Bifunctional NAD(P)H-hydrate repair enzyme</fullName>
    </recommendedName>
    <alternativeName>
        <fullName evidence="19">Nicotinamide nucleotide repair protein</fullName>
    </alternativeName>
    <domain>
        <recommendedName>
            <fullName evidence="19">ADP-dependent (S)-NAD(P)H-hydrate dehydratase</fullName>
            <ecNumber evidence="19">4.2.1.136</ecNumber>
        </recommendedName>
        <alternativeName>
            <fullName evidence="19">ADP-dependent NAD(P)HX dehydratase</fullName>
        </alternativeName>
    </domain>
    <domain>
        <recommendedName>
            <fullName evidence="19">NAD(P)H-hydrate epimerase</fullName>
            <ecNumber evidence="19">5.1.99.6</ecNumber>
        </recommendedName>
    </domain>
</protein>
<dbReference type="GO" id="GO:0110051">
    <property type="term" value="P:metabolite repair"/>
    <property type="evidence" value="ECO:0007669"/>
    <property type="project" value="TreeGrafter"/>
</dbReference>
<evidence type="ECO:0000256" key="7">
    <source>
        <dbReference type="ARBA" id="ARBA00022840"/>
    </source>
</evidence>
<evidence type="ECO:0000256" key="18">
    <source>
        <dbReference type="HAMAP-Rule" id="MF_01966"/>
    </source>
</evidence>
<keyword evidence="6 17" id="KW-0547">Nucleotide-binding</keyword>
<comment type="cofactor">
    <cofactor evidence="18 19">
        <name>K(+)</name>
        <dbReference type="ChEBI" id="CHEBI:29103"/>
    </cofactor>
    <text evidence="18 19">Binds 1 potassium ion per subunit.</text>
</comment>
<comment type="catalytic activity">
    <reaction evidence="16 17 19">
        <text>(6S)-NADPHX + ADP = AMP + phosphate + NADPH + H(+)</text>
        <dbReference type="Rhea" id="RHEA:32235"/>
        <dbReference type="ChEBI" id="CHEBI:15378"/>
        <dbReference type="ChEBI" id="CHEBI:43474"/>
        <dbReference type="ChEBI" id="CHEBI:57783"/>
        <dbReference type="ChEBI" id="CHEBI:64076"/>
        <dbReference type="ChEBI" id="CHEBI:456215"/>
        <dbReference type="ChEBI" id="CHEBI:456216"/>
        <dbReference type="EC" id="4.2.1.136"/>
    </reaction>
</comment>
<dbReference type="GO" id="GO:0052856">
    <property type="term" value="F:NAD(P)HX epimerase activity"/>
    <property type="evidence" value="ECO:0007669"/>
    <property type="project" value="UniProtKB-UniRule"/>
</dbReference>
<dbReference type="NCBIfam" id="TIGR00196">
    <property type="entry name" value="yjeF_cterm"/>
    <property type="match status" value="1"/>
</dbReference>
<comment type="similarity">
    <text evidence="4 19">In the C-terminal section; belongs to the NnrD/CARKD family.</text>
</comment>
<dbReference type="SUPFAM" id="SSF53613">
    <property type="entry name" value="Ribokinase-like"/>
    <property type="match status" value="1"/>
</dbReference>
<dbReference type="HAMAP" id="MF_01965">
    <property type="entry name" value="NADHX_dehydratase"/>
    <property type="match status" value="1"/>
</dbReference>
<dbReference type="PIRSF" id="PIRSF017184">
    <property type="entry name" value="Nnr"/>
    <property type="match status" value="1"/>
</dbReference>
<feature type="binding site" evidence="18">
    <location>
        <begin position="62"/>
        <end position="66"/>
    </location>
    <ligand>
        <name>(6S)-NADPHX</name>
        <dbReference type="ChEBI" id="CHEBI:64076"/>
    </ligand>
</feature>
<dbReference type="InterPro" id="IPR000631">
    <property type="entry name" value="CARKD"/>
</dbReference>
<keyword evidence="13" id="KW-0511">Multifunctional enzyme</keyword>
<feature type="binding site" evidence="18">
    <location>
        <position position="63"/>
    </location>
    <ligand>
        <name>K(+)</name>
        <dbReference type="ChEBI" id="CHEBI:29103"/>
    </ligand>
</feature>
<dbReference type="GO" id="GO:0052855">
    <property type="term" value="F:ADP-dependent NAD(P)H-hydrate dehydratase activity"/>
    <property type="evidence" value="ECO:0007669"/>
    <property type="project" value="UniProtKB-UniRule"/>
</dbReference>
<dbReference type="PROSITE" id="PS51383">
    <property type="entry name" value="YJEF_C_3"/>
    <property type="match status" value="1"/>
</dbReference>
<feature type="binding site" evidence="17">
    <location>
        <position position="346"/>
    </location>
    <ligand>
        <name>(6S)-NADPHX</name>
        <dbReference type="ChEBI" id="CHEBI:64076"/>
    </ligand>
</feature>
<dbReference type="Pfam" id="PF03853">
    <property type="entry name" value="YjeF_N"/>
    <property type="match status" value="1"/>
</dbReference>
<dbReference type="Pfam" id="PF01256">
    <property type="entry name" value="Carb_kinase"/>
    <property type="match status" value="1"/>
</dbReference>
<feature type="binding site" evidence="18">
    <location>
        <position position="174"/>
    </location>
    <ligand>
        <name>K(+)</name>
        <dbReference type="ChEBI" id="CHEBI:29103"/>
    </ligand>
</feature>
<evidence type="ECO:0000256" key="8">
    <source>
        <dbReference type="ARBA" id="ARBA00022857"/>
    </source>
</evidence>
<dbReference type="GO" id="GO:0046872">
    <property type="term" value="F:metal ion binding"/>
    <property type="evidence" value="ECO:0007669"/>
    <property type="project" value="UniProtKB-UniRule"/>
</dbReference>
<evidence type="ECO:0000256" key="12">
    <source>
        <dbReference type="ARBA" id="ARBA00023239"/>
    </source>
</evidence>
<dbReference type="Gene3D" id="3.40.50.10260">
    <property type="entry name" value="YjeF N-terminal domain"/>
    <property type="match status" value="1"/>
</dbReference>
<evidence type="ECO:0000256" key="2">
    <source>
        <dbReference type="ARBA" id="ARBA00000909"/>
    </source>
</evidence>
<feature type="domain" description="YjeF C-terminal" evidence="20">
    <location>
        <begin position="241"/>
        <end position="523"/>
    </location>
</feature>
<feature type="binding site" evidence="17">
    <location>
        <position position="276"/>
    </location>
    <ligand>
        <name>(6S)-NADPHX</name>
        <dbReference type="ChEBI" id="CHEBI:64076"/>
    </ligand>
</feature>
<comment type="similarity">
    <text evidence="3 19">In the N-terminal section; belongs to the NnrE/AIBP family.</text>
</comment>
<evidence type="ECO:0000256" key="17">
    <source>
        <dbReference type="HAMAP-Rule" id="MF_01965"/>
    </source>
</evidence>
<dbReference type="PROSITE" id="PS51385">
    <property type="entry name" value="YJEF_N"/>
    <property type="match status" value="1"/>
</dbReference>
<dbReference type="InterPro" id="IPR017953">
    <property type="entry name" value="Carbohydrate_kinase_pred_CS"/>
</dbReference>
<dbReference type="PANTHER" id="PTHR12592">
    <property type="entry name" value="ATP-DEPENDENT (S)-NAD(P)H-HYDRATE DEHYDRATASE FAMILY MEMBER"/>
    <property type="match status" value="1"/>
</dbReference>
<evidence type="ECO:0000256" key="10">
    <source>
        <dbReference type="ARBA" id="ARBA00023027"/>
    </source>
</evidence>
<dbReference type="InterPro" id="IPR029056">
    <property type="entry name" value="Ribokinase-like"/>
</dbReference>
<evidence type="ECO:0000256" key="9">
    <source>
        <dbReference type="ARBA" id="ARBA00022958"/>
    </source>
</evidence>
<keyword evidence="10 17" id="KW-0520">NAD</keyword>
<reference evidence="22" key="1">
    <citation type="journal article" date="2020" name="mSystems">
        <title>Genome- and Community-Level Interaction Insights into Carbon Utilization and Element Cycling Functions of Hydrothermarchaeota in Hydrothermal Sediment.</title>
        <authorList>
            <person name="Zhou Z."/>
            <person name="Liu Y."/>
            <person name="Xu W."/>
            <person name="Pan J."/>
            <person name="Luo Z.H."/>
            <person name="Li M."/>
        </authorList>
    </citation>
    <scope>NUCLEOTIDE SEQUENCE [LARGE SCALE GENOMIC DNA]</scope>
    <source>
        <strain evidence="22">SpSt-605</strain>
    </source>
</reference>
<feature type="domain" description="YjeF N-terminal" evidence="21">
    <location>
        <begin position="12"/>
        <end position="228"/>
    </location>
</feature>
<comment type="similarity">
    <text evidence="17">Belongs to the NnrD/CARKD family.</text>
</comment>
<evidence type="ECO:0000256" key="4">
    <source>
        <dbReference type="ARBA" id="ARBA00009524"/>
    </source>
</evidence>
<comment type="similarity">
    <text evidence="18">Belongs to the NnrE/AIBP family.</text>
</comment>
<comment type="function">
    <text evidence="17">Catalyzes the dehydration of the S-form of NAD(P)HX at the expense of ADP, which is converted to AMP. Together with NAD(P)HX epimerase, which catalyzes the epimerization of the S- and R-forms, the enzyme allows the repair of both epimers of NAD(P)HX, a damaged form of NAD(P)H that is a result of enzymatic or heat-dependent hydration.</text>
</comment>
<dbReference type="SUPFAM" id="SSF64153">
    <property type="entry name" value="YjeF N-terminal domain-like"/>
    <property type="match status" value="1"/>
</dbReference>
<dbReference type="PROSITE" id="PS01050">
    <property type="entry name" value="YJEF_C_2"/>
    <property type="match status" value="1"/>
</dbReference>
<dbReference type="PANTHER" id="PTHR12592:SF0">
    <property type="entry name" value="ATP-DEPENDENT (S)-NAD(P)H-HYDRATE DEHYDRATASE"/>
    <property type="match status" value="1"/>
</dbReference>
<evidence type="ECO:0000256" key="19">
    <source>
        <dbReference type="PIRNR" id="PIRNR017184"/>
    </source>
</evidence>
<comment type="function">
    <text evidence="18">Catalyzes the epimerization of the S- and R-forms of NAD(P)HX, a damaged form of NAD(P)H that is a result of enzymatic or heat-dependent hydration. This is a prerequisite for the S-specific NAD(P)H-hydrate dehydratase to allow the repair of both epimers of NAD(P)HX.</text>
</comment>
<evidence type="ECO:0000256" key="15">
    <source>
        <dbReference type="ARBA" id="ARBA00048238"/>
    </source>
</evidence>
<evidence type="ECO:0000259" key="20">
    <source>
        <dbReference type="PROSITE" id="PS51383"/>
    </source>
</evidence>
<evidence type="ECO:0000313" key="22">
    <source>
        <dbReference type="EMBL" id="HGV55170.1"/>
    </source>
</evidence>
<comment type="catalytic activity">
    <reaction evidence="2 18 19">
        <text>(6R)-NADPHX = (6S)-NADPHX</text>
        <dbReference type="Rhea" id="RHEA:32227"/>
        <dbReference type="ChEBI" id="CHEBI:64076"/>
        <dbReference type="ChEBI" id="CHEBI:64077"/>
        <dbReference type="EC" id="5.1.99.6"/>
    </reaction>
</comment>
<evidence type="ECO:0000256" key="6">
    <source>
        <dbReference type="ARBA" id="ARBA00022741"/>
    </source>
</evidence>
<comment type="function">
    <text evidence="14 19">Bifunctional enzyme that catalyzes the epimerization of the S- and R-forms of NAD(P)HX and the dehydration of the S-form of NAD(P)HX at the expense of ADP, which is converted to AMP. This allows the repair of both epimers of NAD(P)HX, a damaged form of NAD(P)H that is a result of enzymatic or heat-dependent hydration.</text>
</comment>
<accession>A0A832GMN4</accession>
<feature type="binding site" evidence="17">
    <location>
        <position position="464"/>
    </location>
    <ligand>
        <name>(6S)-NADPHX</name>
        <dbReference type="ChEBI" id="CHEBI:64076"/>
    </ligand>
</feature>
<dbReference type="NCBIfam" id="TIGR00197">
    <property type="entry name" value="yjeF_nterm"/>
    <property type="match status" value="1"/>
</dbReference>
<feature type="binding site" evidence="18">
    <location>
        <begin position="137"/>
        <end position="143"/>
    </location>
    <ligand>
        <name>(6S)-NADPHX</name>
        <dbReference type="ChEBI" id="CHEBI:64076"/>
    </ligand>
</feature>
<comment type="subunit">
    <text evidence="17">Homotetramer.</text>
</comment>
<evidence type="ECO:0000256" key="11">
    <source>
        <dbReference type="ARBA" id="ARBA00023235"/>
    </source>
</evidence>
<feature type="binding site" evidence="17">
    <location>
        <begin position="434"/>
        <end position="438"/>
    </location>
    <ligand>
        <name>AMP</name>
        <dbReference type="ChEBI" id="CHEBI:456215"/>
    </ligand>
</feature>